<name>A0A1I7TSX1_9PELO</name>
<proteinExistence type="predicted"/>
<dbReference type="AlphaFoldDB" id="A0A1I7TSX1"/>
<evidence type="ECO:0000313" key="2">
    <source>
        <dbReference type="Proteomes" id="UP000095282"/>
    </source>
</evidence>
<keyword evidence="1" id="KW-0472">Membrane</keyword>
<dbReference type="InterPro" id="IPR019422">
    <property type="entry name" value="7TM_GPCR_serpentine_rcpt_Srh"/>
</dbReference>
<reference evidence="3" key="1">
    <citation type="submission" date="2016-11" db="UniProtKB">
        <authorList>
            <consortium name="WormBaseParasite"/>
        </authorList>
    </citation>
    <scope>IDENTIFICATION</scope>
</reference>
<dbReference type="WBParaSite" id="Csp11.Scaffold629.g11447.t1">
    <property type="protein sequence ID" value="Csp11.Scaffold629.g11447.t1"/>
    <property type="gene ID" value="Csp11.Scaffold629.g11447"/>
</dbReference>
<organism evidence="2 3">
    <name type="scientific">Caenorhabditis tropicalis</name>
    <dbReference type="NCBI Taxonomy" id="1561998"/>
    <lineage>
        <taxon>Eukaryota</taxon>
        <taxon>Metazoa</taxon>
        <taxon>Ecdysozoa</taxon>
        <taxon>Nematoda</taxon>
        <taxon>Chromadorea</taxon>
        <taxon>Rhabditida</taxon>
        <taxon>Rhabditina</taxon>
        <taxon>Rhabditomorpha</taxon>
        <taxon>Rhabditoidea</taxon>
        <taxon>Rhabditidae</taxon>
        <taxon>Peloderinae</taxon>
        <taxon>Caenorhabditis</taxon>
    </lineage>
</organism>
<keyword evidence="1" id="KW-0812">Transmembrane</keyword>
<dbReference type="InterPro" id="IPR053220">
    <property type="entry name" value="Nematode_rcpt-like_serp_H"/>
</dbReference>
<feature type="transmembrane region" description="Helical" evidence="1">
    <location>
        <begin position="52"/>
        <end position="72"/>
    </location>
</feature>
<dbReference type="Pfam" id="PF10318">
    <property type="entry name" value="7TM_GPCR_Srh"/>
    <property type="match status" value="1"/>
</dbReference>
<keyword evidence="1" id="KW-1133">Transmembrane helix</keyword>
<protein>
    <submittedName>
        <fullName evidence="3">Serpentine Receptor, class H</fullName>
    </submittedName>
</protein>
<feature type="transmembrane region" description="Helical" evidence="1">
    <location>
        <begin position="228"/>
        <end position="250"/>
    </location>
</feature>
<dbReference type="Proteomes" id="UP000095282">
    <property type="component" value="Unplaced"/>
</dbReference>
<feature type="transmembrane region" description="Helical" evidence="1">
    <location>
        <begin position="93"/>
        <end position="110"/>
    </location>
</feature>
<feature type="transmembrane region" description="Helical" evidence="1">
    <location>
        <begin position="194"/>
        <end position="216"/>
    </location>
</feature>
<feature type="transmembrane region" description="Helical" evidence="1">
    <location>
        <begin position="12"/>
        <end position="32"/>
    </location>
</feature>
<keyword evidence="2" id="KW-1185">Reference proteome</keyword>
<sequence length="279" mass="32160">MNSVKWTMFNLHFWSVLMDIGFTVFTCPFMLLPAMAGFPLGLDVTLGVPVVLAVYVLMTLFTIVGISTVSIFENRFFLLFASRSSWKFVRYPFLLIDYILALICFIPPLLNIPDQKDAIEILEKKYRDIPIRIYSEQLFIMSINHLYILISMSSISGLIIIETFTFGILISKNLKRNSATMVLSKNTVKLQKKFMRALIIQILTPVLILFVPASYLVFSISQYYYSQIANNLCMFVISLHGCTSTVVMLYMHEPYRKYCSGWLFRNVHSEISNVSFFSK</sequence>
<feature type="transmembrane region" description="Helical" evidence="1">
    <location>
        <begin position="146"/>
        <end position="170"/>
    </location>
</feature>
<dbReference type="SUPFAM" id="SSF81321">
    <property type="entry name" value="Family A G protein-coupled receptor-like"/>
    <property type="match status" value="1"/>
</dbReference>
<dbReference type="PANTHER" id="PTHR22941">
    <property type="entry name" value="SERPENTINE RECEPTOR"/>
    <property type="match status" value="1"/>
</dbReference>
<evidence type="ECO:0000313" key="3">
    <source>
        <dbReference type="WBParaSite" id="Csp11.Scaffold629.g11447.t1"/>
    </source>
</evidence>
<dbReference type="eggNOG" id="ENOG502SY7B">
    <property type="taxonomic scope" value="Eukaryota"/>
</dbReference>
<accession>A0A1I7TSX1</accession>
<dbReference type="PANTHER" id="PTHR22941:SF303">
    <property type="entry name" value="SERPENTINE RECEPTOR, CLASS H"/>
    <property type="match status" value="1"/>
</dbReference>
<evidence type="ECO:0000256" key="1">
    <source>
        <dbReference type="SAM" id="Phobius"/>
    </source>
</evidence>